<feature type="domain" description="HTH marR-type" evidence="4">
    <location>
        <begin position="1"/>
        <end position="144"/>
    </location>
</feature>
<dbReference type="PRINTS" id="PR00598">
    <property type="entry name" value="HTHMARR"/>
</dbReference>
<dbReference type="PROSITE" id="PS50995">
    <property type="entry name" value="HTH_MARR_2"/>
    <property type="match status" value="1"/>
</dbReference>
<dbReference type="GO" id="GO:0003677">
    <property type="term" value="F:DNA binding"/>
    <property type="evidence" value="ECO:0007669"/>
    <property type="project" value="UniProtKB-KW"/>
</dbReference>
<dbReference type="STRING" id="1122216.GCA_000423385_00737"/>
<accession>A0A378NVZ2</accession>
<dbReference type="Proteomes" id="UP000255234">
    <property type="component" value="Unassembled WGS sequence"/>
</dbReference>
<evidence type="ECO:0000256" key="3">
    <source>
        <dbReference type="ARBA" id="ARBA00023163"/>
    </source>
</evidence>
<gene>
    <name evidence="5" type="ORF">NCTC10571_02236</name>
</gene>
<dbReference type="EMBL" id="UGPP01000001">
    <property type="protein sequence ID" value="STY72046.1"/>
    <property type="molecule type" value="Genomic_DNA"/>
</dbReference>
<evidence type="ECO:0000256" key="2">
    <source>
        <dbReference type="ARBA" id="ARBA00023125"/>
    </source>
</evidence>
<evidence type="ECO:0000313" key="5">
    <source>
        <dbReference type="EMBL" id="STY72046.1"/>
    </source>
</evidence>
<dbReference type="InterPro" id="IPR039422">
    <property type="entry name" value="MarR/SlyA-like"/>
</dbReference>
<dbReference type="PANTHER" id="PTHR33164:SF96">
    <property type="entry name" value="MARR-FAMILY TRANSCRIPTIONAL REGULATOR"/>
    <property type="match status" value="1"/>
</dbReference>
<dbReference type="PANTHER" id="PTHR33164">
    <property type="entry name" value="TRANSCRIPTIONAL REGULATOR, MARR FAMILY"/>
    <property type="match status" value="1"/>
</dbReference>
<dbReference type="AlphaFoldDB" id="A0A378NVZ2"/>
<proteinExistence type="predicted"/>
<organism evidence="5 6">
    <name type="scientific">Megamonas hypermegale</name>
    <dbReference type="NCBI Taxonomy" id="158847"/>
    <lineage>
        <taxon>Bacteria</taxon>
        <taxon>Bacillati</taxon>
        <taxon>Bacillota</taxon>
        <taxon>Negativicutes</taxon>
        <taxon>Selenomonadales</taxon>
        <taxon>Selenomonadaceae</taxon>
        <taxon>Megamonas</taxon>
    </lineage>
</organism>
<dbReference type="InterPro" id="IPR036388">
    <property type="entry name" value="WH-like_DNA-bd_sf"/>
</dbReference>
<dbReference type="GO" id="GO:0006950">
    <property type="term" value="P:response to stress"/>
    <property type="evidence" value="ECO:0007669"/>
    <property type="project" value="TreeGrafter"/>
</dbReference>
<dbReference type="GO" id="GO:0003700">
    <property type="term" value="F:DNA-binding transcription factor activity"/>
    <property type="evidence" value="ECO:0007669"/>
    <property type="project" value="InterPro"/>
</dbReference>
<evidence type="ECO:0000313" key="6">
    <source>
        <dbReference type="Proteomes" id="UP000255234"/>
    </source>
</evidence>
<name>A0A378NVZ2_9FIRM</name>
<dbReference type="InterPro" id="IPR023187">
    <property type="entry name" value="Tscrpt_reg_MarR-type_CS"/>
</dbReference>
<reference evidence="5 6" key="1">
    <citation type="submission" date="2018-06" db="EMBL/GenBank/DDBJ databases">
        <authorList>
            <consortium name="Pathogen Informatics"/>
            <person name="Doyle S."/>
        </authorList>
    </citation>
    <scope>NUCLEOTIDE SEQUENCE [LARGE SCALE GENOMIC DNA]</scope>
    <source>
        <strain evidence="5 6">NCTC10571</strain>
    </source>
</reference>
<sequence length="152" mass="18099">MEKNSRKISDIYFDLFDIMMTYNHKLWRTAALPLPLNHFAVMYYLFEKEDTFATVTELAKHLSISKQQMSPIIDKLVKKEFIKKTCLSKDRRYSQISLSEKGRNFLKEHQKSQRLIFMESTTDLSDSDTEKFDQSVRLVKKMIAKIFEKKKD</sequence>
<keyword evidence="2" id="KW-0238">DNA-binding</keyword>
<dbReference type="SUPFAM" id="SSF46785">
    <property type="entry name" value="Winged helix' DNA-binding domain"/>
    <property type="match status" value="1"/>
</dbReference>
<dbReference type="PROSITE" id="PS01117">
    <property type="entry name" value="HTH_MARR_1"/>
    <property type="match status" value="1"/>
</dbReference>
<keyword evidence="3" id="KW-0804">Transcription</keyword>
<dbReference type="Gene3D" id="1.10.10.10">
    <property type="entry name" value="Winged helix-like DNA-binding domain superfamily/Winged helix DNA-binding domain"/>
    <property type="match status" value="1"/>
</dbReference>
<dbReference type="RefSeq" id="WP_115152134.1">
    <property type="nucleotide sequence ID" value="NZ_UGPP01000001.1"/>
</dbReference>
<dbReference type="SMART" id="SM00347">
    <property type="entry name" value="HTH_MARR"/>
    <property type="match status" value="1"/>
</dbReference>
<evidence type="ECO:0000259" key="4">
    <source>
        <dbReference type="PROSITE" id="PS50995"/>
    </source>
</evidence>
<protein>
    <submittedName>
        <fullName evidence="5">Transcriptional repressor MprA</fullName>
    </submittedName>
</protein>
<keyword evidence="1" id="KW-0805">Transcription regulation</keyword>
<evidence type="ECO:0000256" key="1">
    <source>
        <dbReference type="ARBA" id="ARBA00023015"/>
    </source>
</evidence>
<dbReference type="Pfam" id="PF01047">
    <property type="entry name" value="MarR"/>
    <property type="match status" value="1"/>
</dbReference>
<dbReference type="InterPro" id="IPR000835">
    <property type="entry name" value="HTH_MarR-typ"/>
</dbReference>
<dbReference type="InterPro" id="IPR036390">
    <property type="entry name" value="WH_DNA-bd_sf"/>
</dbReference>